<protein>
    <recommendedName>
        <fullName evidence="3">Secreted protein</fullName>
    </recommendedName>
</protein>
<name>A0ABP1AN58_9BRYO</name>
<reference evidence="1" key="1">
    <citation type="submission" date="2024-03" db="EMBL/GenBank/DDBJ databases">
        <authorList>
            <consortium name="ELIXIR-Norway"/>
            <consortium name="Elixir Norway"/>
        </authorList>
    </citation>
    <scope>NUCLEOTIDE SEQUENCE</scope>
</reference>
<evidence type="ECO:0000313" key="2">
    <source>
        <dbReference type="Proteomes" id="UP001497522"/>
    </source>
</evidence>
<accession>A0ABP1AN58</accession>
<gene>
    <name evidence="1" type="ORF">CSSPJE1EN2_LOCUS6936</name>
</gene>
<keyword evidence="2" id="KW-1185">Reference proteome</keyword>
<proteinExistence type="predicted"/>
<evidence type="ECO:0000313" key="1">
    <source>
        <dbReference type="EMBL" id="CAK9863941.1"/>
    </source>
</evidence>
<sequence length="114" mass="11492">MWWCIAAAVAAAEAAAFTTFVLLFLRPLPFDVVSSPPARFGAIDRSLHKFLLFFGGAKGDAREPGGRLEIVGRGPGGVKYEGGAYGEDSAAGGGGGGAGGLFLVMSCVGVAGLE</sequence>
<dbReference type="EMBL" id="OZ023715">
    <property type="protein sequence ID" value="CAK9863941.1"/>
    <property type="molecule type" value="Genomic_DNA"/>
</dbReference>
<organism evidence="1 2">
    <name type="scientific">Sphagnum jensenii</name>
    <dbReference type="NCBI Taxonomy" id="128206"/>
    <lineage>
        <taxon>Eukaryota</taxon>
        <taxon>Viridiplantae</taxon>
        <taxon>Streptophyta</taxon>
        <taxon>Embryophyta</taxon>
        <taxon>Bryophyta</taxon>
        <taxon>Sphagnophytina</taxon>
        <taxon>Sphagnopsida</taxon>
        <taxon>Sphagnales</taxon>
        <taxon>Sphagnaceae</taxon>
        <taxon>Sphagnum</taxon>
    </lineage>
</organism>
<evidence type="ECO:0008006" key="3">
    <source>
        <dbReference type="Google" id="ProtNLM"/>
    </source>
</evidence>
<dbReference type="Proteomes" id="UP001497522">
    <property type="component" value="Chromosome 14"/>
</dbReference>